<evidence type="ECO:0000256" key="8">
    <source>
        <dbReference type="RuleBase" id="RU363032"/>
    </source>
</evidence>
<evidence type="ECO:0000256" key="6">
    <source>
        <dbReference type="ARBA" id="ARBA00022989"/>
    </source>
</evidence>
<dbReference type="InterPro" id="IPR035906">
    <property type="entry name" value="MetI-like_sf"/>
</dbReference>
<dbReference type="OrthoDB" id="9809681at2"/>
<accession>A0A1H3N6Y2</accession>
<feature type="transmembrane region" description="Helical" evidence="8">
    <location>
        <begin position="69"/>
        <end position="89"/>
    </location>
</feature>
<feature type="domain" description="ABC transmembrane type-1" evidence="9">
    <location>
        <begin position="65"/>
        <end position="252"/>
    </location>
</feature>
<gene>
    <name evidence="10" type="ORF">SAMN05444486_10543</name>
</gene>
<feature type="transmembrane region" description="Helical" evidence="8">
    <location>
        <begin position="131"/>
        <end position="152"/>
    </location>
</feature>
<keyword evidence="11" id="KW-1185">Reference proteome</keyword>
<dbReference type="Proteomes" id="UP000199026">
    <property type="component" value="Unassembled WGS sequence"/>
</dbReference>
<dbReference type="GO" id="GO:0055085">
    <property type="term" value="P:transmembrane transport"/>
    <property type="evidence" value="ECO:0007669"/>
    <property type="project" value="InterPro"/>
</dbReference>
<evidence type="ECO:0000313" key="10">
    <source>
        <dbReference type="EMBL" id="SDY84578.1"/>
    </source>
</evidence>
<evidence type="ECO:0000256" key="1">
    <source>
        <dbReference type="ARBA" id="ARBA00004651"/>
    </source>
</evidence>
<dbReference type="InterPro" id="IPR051789">
    <property type="entry name" value="Bact_Polyamine_Transport"/>
</dbReference>
<evidence type="ECO:0000259" key="9">
    <source>
        <dbReference type="PROSITE" id="PS50928"/>
    </source>
</evidence>
<dbReference type="Gene3D" id="1.10.3720.10">
    <property type="entry name" value="MetI-like"/>
    <property type="match status" value="1"/>
</dbReference>
<dbReference type="InterPro" id="IPR000515">
    <property type="entry name" value="MetI-like"/>
</dbReference>
<evidence type="ECO:0000313" key="11">
    <source>
        <dbReference type="Proteomes" id="UP000199026"/>
    </source>
</evidence>
<dbReference type="EMBL" id="FNPR01000005">
    <property type="protein sequence ID" value="SDY84578.1"/>
    <property type="molecule type" value="Genomic_DNA"/>
</dbReference>
<evidence type="ECO:0000256" key="7">
    <source>
        <dbReference type="ARBA" id="ARBA00023136"/>
    </source>
</evidence>
<dbReference type="PANTHER" id="PTHR43848:SF2">
    <property type="entry name" value="PUTRESCINE TRANSPORT SYSTEM PERMEASE PROTEIN POTI"/>
    <property type="match status" value="1"/>
</dbReference>
<dbReference type="CDD" id="cd06261">
    <property type="entry name" value="TM_PBP2"/>
    <property type="match status" value="1"/>
</dbReference>
<keyword evidence="4" id="KW-1003">Cell membrane</keyword>
<feature type="transmembrane region" description="Helical" evidence="8">
    <location>
        <begin position="101"/>
        <end position="125"/>
    </location>
</feature>
<dbReference type="AlphaFoldDB" id="A0A1H3N6Y2"/>
<dbReference type="GO" id="GO:0005886">
    <property type="term" value="C:plasma membrane"/>
    <property type="evidence" value="ECO:0007669"/>
    <property type="project" value="UniProtKB-SubCell"/>
</dbReference>
<keyword evidence="6 8" id="KW-1133">Transmembrane helix</keyword>
<feature type="transmembrane region" description="Helical" evidence="8">
    <location>
        <begin position="236"/>
        <end position="257"/>
    </location>
</feature>
<evidence type="ECO:0000256" key="2">
    <source>
        <dbReference type="ARBA" id="ARBA00007069"/>
    </source>
</evidence>
<dbReference type="GeneID" id="78125819"/>
<keyword evidence="3 8" id="KW-0813">Transport</keyword>
<evidence type="ECO:0000256" key="3">
    <source>
        <dbReference type="ARBA" id="ARBA00022448"/>
    </source>
</evidence>
<dbReference type="STRING" id="576131.SAMN05444486_10543"/>
<dbReference type="PROSITE" id="PS50928">
    <property type="entry name" value="ABC_TM1"/>
    <property type="match status" value="1"/>
</dbReference>
<feature type="transmembrane region" description="Helical" evidence="8">
    <location>
        <begin position="189"/>
        <end position="211"/>
    </location>
</feature>
<dbReference type="RefSeq" id="WP_009808110.1">
    <property type="nucleotide sequence ID" value="NZ_CANLAN010000012.1"/>
</dbReference>
<evidence type="ECO:0000256" key="4">
    <source>
        <dbReference type="ARBA" id="ARBA00022475"/>
    </source>
</evidence>
<feature type="transmembrane region" description="Helical" evidence="8">
    <location>
        <begin position="7"/>
        <end position="34"/>
    </location>
</feature>
<name>A0A1H3N6Y2_9RHOB</name>
<comment type="similarity">
    <text evidence="2">Belongs to the binding-protein-dependent transport system permease family. CysTW subfamily.</text>
</comment>
<keyword evidence="5 8" id="KW-0812">Transmembrane</keyword>
<dbReference type="SUPFAM" id="SSF161098">
    <property type="entry name" value="MetI-like"/>
    <property type="match status" value="1"/>
</dbReference>
<dbReference type="Pfam" id="PF00528">
    <property type="entry name" value="BPD_transp_1"/>
    <property type="match status" value="1"/>
</dbReference>
<organism evidence="10 11">
    <name type="scientific">Lentibacter algarum</name>
    <dbReference type="NCBI Taxonomy" id="576131"/>
    <lineage>
        <taxon>Bacteria</taxon>
        <taxon>Pseudomonadati</taxon>
        <taxon>Pseudomonadota</taxon>
        <taxon>Alphaproteobacteria</taxon>
        <taxon>Rhodobacterales</taxon>
        <taxon>Roseobacteraceae</taxon>
        <taxon>Lentibacter</taxon>
    </lineage>
</organism>
<evidence type="ECO:0000256" key="5">
    <source>
        <dbReference type="ARBA" id="ARBA00022692"/>
    </source>
</evidence>
<sequence>MKQSRSLNFILGIYVVLIFAFVFAPIIFSMIFSFNSQRFPTIPLGEFSTEWYAKVLADPDIWKAARNSLIVSCSTAVIATFLGFCTAYSDFRYNFRFKGPYLALILLPPTIPLIIMALAMLAWLSKIGMSGQLYSIIIAHSVLTAPFAMAVIRLRLNQMDPDLESAAWNLGGSEWQTMRHVIIPFCKPAIFSSLFLTAAVSFDEFAVSWFVSGLNSTLPVVVLEIVQGNIDPQVNAIGTFVFLTSMTLVVLAQLFFASRQIKGIQS</sequence>
<protein>
    <submittedName>
        <fullName evidence="10">Spermidine/putrescine transport system permease protein</fullName>
    </submittedName>
</protein>
<reference evidence="10 11" key="1">
    <citation type="submission" date="2016-10" db="EMBL/GenBank/DDBJ databases">
        <authorList>
            <person name="de Groot N.N."/>
        </authorList>
    </citation>
    <scope>NUCLEOTIDE SEQUENCE [LARGE SCALE GENOMIC DNA]</scope>
    <source>
        <strain evidence="10 11">DSM 24677</strain>
    </source>
</reference>
<comment type="subcellular location">
    <subcellularLocation>
        <location evidence="1 8">Cell membrane</location>
        <topology evidence="1 8">Multi-pass membrane protein</topology>
    </subcellularLocation>
</comment>
<keyword evidence="7 8" id="KW-0472">Membrane</keyword>
<dbReference type="PANTHER" id="PTHR43848">
    <property type="entry name" value="PUTRESCINE TRANSPORT SYSTEM PERMEASE PROTEIN POTI"/>
    <property type="match status" value="1"/>
</dbReference>
<proteinExistence type="inferred from homology"/>